<evidence type="ECO:0000313" key="2">
    <source>
        <dbReference type="Proteomes" id="UP000293823"/>
    </source>
</evidence>
<evidence type="ECO:0000313" key="1">
    <source>
        <dbReference type="EMBL" id="RYO59631.1"/>
    </source>
</evidence>
<proteinExistence type="predicted"/>
<dbReference type="AlphaFoldDB" id="A0A4Q4RRI1"/>
<reference evidence="2" key="1">
    <citation type="journal article" date="2019" name="bioRxiv">
        <title>Genomics, evolutionary history and diagnostics of the Alternaria alternata species group including apple and Asian pear pathotypes.</title>
        <authorList>
            <person name="Armitage A.D."/>
            <person name="Cockerton H.M."/>
            <person name="Sreenivasaprasad S."/>
            <person name="Woodhall J.W."/>
            <person name="Lane C.R."/>
            <person name="Harrison R.J."/>
            <person name="Clarkson J.P."/>
        </authorList>
    </citation>
    <scope>NUCLEOTIDE SEQUENCE [LARGE SCALE GENOMIC DNA]</scope>
    <source>
        <strain evidence="2">RGR 97.0016</strain>
    </source>
</reference>
<protein>
    <submittedName>
        <fullName evidence="1">Uncharacterized protein</fullName>
    </submittedName>
</protein>
<organism evidence="1 2">
    <name type="scientific">Alternaria arborescens</name>
    <dbReference type="NCBI Taxonomy" id="156630"/>
    <lineage>
        <taxon>Eukaryota</taxon>
        <taxon>Fungi</taxon>
        <taxon>Dikarya</taxon>
        <taxon>Ascomycota</taxon>
        <taxon>Pezizomycotina</taxon>
        <taxon>Dothideomycetes</taxon>
        <taxon>Pleosporomycetidae</taxon>
        <taxon>Pleosporales</taxon>
        <taxon>Pleosporineae</taxon>
        <taxon>Pleosporaceae</taxon>
        <taxon>Alternaria</taxon>
        <taxon>Alternaria sect. Alternaria</taxon>
    </lineage>
</organism>
<keyword evidence="2" id="KW-1185">Reference proteome</keyword>
<accession>A0A4Q4RRI1</accession>
<dbReference type="EMBL" id="PEJP01000029">
    <property type="protein sequence ID" value="RYO59631.1"/>
    <property type="molecule type" value="Genomic_DNA"/>
</dbReference>
<comment type="caution">
    <text evidence="1">The sequence shown here is derived from an EMBL/GenBank/DDBJ whole genome shotgun (WGS) entry which is preliminary data.</text>
</comment>
<sequence length="106" mass="12164">MDDYQFQDFGCEPYQDDWSTRQANNVPQSWITTPNIFDWDTGFQDHIITNNYIPSETHVGWLNPVMSAPLGGFELSWDDATLQDVTSYSSTPVPEIGVVERLVIQY</sequence>
<name>A0A4Q4RRI1_9PLEO</name>
<gene>
    <name evidence="1" type="ORF">AA0113_g7482</name>
</gene>
<dbReference type="Proteomes" id="UP000293823">
    <property type="component" value="Unassembled WGS sequence"/>
</dbReference>